<feature type="region of interest" description="Disordered" evidence="1">
    <location>
        <begin position="28"/>
        <end position="59"/>
    </location>
</feature>
<dbReference type="InParanoid" id="A0A165BHF3"/>
<dbReference type="Proteomes" id="UP000076871">
    <property type="component" value="Unassembled WGS sequence"/>
</dbReference>
<keyword evidence="3" id="KW-1185">Reference proteome</keyword>
<dbReference type="EMBL" id="KV427671">
    <property type="protein sequence ID" value="KZT01061.1"/>
    <property type="molecule type" value="Genomic_DNA"/>
</dbReference>
<dbReference type="GeneID" id="63819725"/>
<reference evidence="2 3" key="1">
    <citation type="journal article" date="2016" name="Mol. Biol. Evol.">
        <title>Comparative Genomics of Early-Diverging Mushroom-Forming Fungi Provides Insights into the Origins of Lignocellulose Decay Capabilities.</title>
        <authorList>
            <person name="Nagy L.G."/>
            <person name="Riley R."/>
            <person name="Tritt A."/>
            <person name="Adam C."/>
            <person name="Daum C."/>
            <person name="Floudas D."/>
            <person name="Sun H."/>
            <person name="Yadav J.S."/>
            <person name="Pangilinan J."/>
            <person name="Larsson K.H."/>
            <person name="Matsuura K."/>
            <person name="Barry K."/>
            <person name="Labutti K."/>
            <person name="Kuo R."/>
            <person name="Ohm R.A."/>
            <person name="Bhattacharya S.S."/>
            <person name="Shirouzu T."/>
            <person name="Yoshinaga Y."/>
            <person name="Martin F.M."/>
            <person name="Grigoriev I.V."/>
            <person name="Hibbett D.S."/>
        </authorList>
    </citation>
    <scope>NUCLEOTIDE SEQUENCE [LARGE SCALE GENOMIC DNA]</scope>
    <source>
        <strain evidence="2 3">93-53</strain>
    </source>
</reference>
<accession>A0A165BHF3</accession>
<dbReference type="AlphaFoldDB" id="A0A165BHF3"/>
<gene>
    <name evidence="2" type="ORF">LAESUDRAFT_498233</name>
</gene>
<feature type="compositionally biased region" description="Basic and acidic residues" evidence="1">
    <location>
        <begin position="28"/>
        <end position="48"/>
    </location>
</feature>
<evidence type="ECO:0000256" key="1">
    <source>
        <dbReference type="SAM" id="MobiDB-lite"/>
    </source>
</evidence>
<sequence>MIILHVALLDSTKRLSRAKCAAARGRMLESGDNRRDVDDFSEGRETITRRQSQARGGTGCEAFSDRLEKLILVARFNELPPIEENLPRHGFLTRAKLCVNE</sequence>
<dbReference type="RefSeq" id="XP_040758801.1">
    <property type="nucleotide sequence ID" value="XM_040902694.1"/>
</dbReference>
<protein>
    <submittedName>
        <fullName evidence="2">Uncharacterized protein</fullName>
    </submittedName>
</protein>
<evidence type="ECO:0000313" key="3">
    <source>
        <dbReference type="Proteomes" id="UP000076871"/>
    </source>
</evidence>
<proteinExistence type="predicted"/>
<organism evidence="2 3">
    <name type="scientific">Laetiporus sulphureus 93-53</name>
    <dbReference type="NCBI Taxonomy" id="1314785"/>
    <lineage>
        <taxon>Eukaryota</taxon>
        <taxon>Fungi</taxon>
        <taxon>Dikarya</taxon>
        <taxon>Basidiomycota</taxon>
        <taxon>Agaricomycotina</taxon>
        <taxon>Agaricomycetes</taxon>
        <taxon>Polyporales</taxon>
        <taxon>Laetiporus</taxon>
    </lineage>
</organism>
<evidence type="ECO:0000313" key="2">
    <source>
        <dbReference type="EMBL" id="KZT01061.1"/>
    </source>
</evidence>
<name>A0A165BHF3_9APHY</name>